<sequence>MKRSDAVNRLRDMDSRYACYVYCKNELAVLFGEHGQKLAHTLTSLVSARALVRAARGVYVFAYSSHMGEGTLHQVALRLRHGELVWESLESALSRWG</sequence>
<organism evidence="1 2">
    <name type="scientific">Bifidobacterium saguini DSM 23967</name>
    <dbReference type="NCBI Taxonomy" id="1437607"/>
    <lineage>
        <taxon>Bacteria</taxon>
        <taxon>Bacillati</taxon>
        <taxon>Actinomycetota</taxon>
        <taxon>Actinomycetes</taxon>
        <taxon>Bifidobacteriales</taxon>
        <taxon>Bifidobacteriaceae</taxon>
        <taxon>Bifidobacterium</taxon>
    </lineage>
</organism>
<dbReference type="AlphaFoldDB" id="A0A087D5N3"/>
<comment type="caution">
    <text evidence="1">The sequence shown here is derived from an EMBL/GenBank/DDBJ whole genome shotgun (WGS) entry which is preliminary data.</text>
</comment>
<reference evidence="1 2" key="1">
    <citation type="submission" date="2014-03" db="EMBL/GenBank/DDBJ databases">
        <title>Genomics of Bifidobacteria.</title>
        <authorList>
            <person name="Ventura M."/>
            <person name="Milani C."/>
            <person name="Lugli G.A."/>
        </authorList>
    </citation>
    <scope>NUCLEOTIDE SEQUENCE [LARGE SCALE GENOMIC DNA]</scope>
    <source>
        <strain evidence="1 2">DSM 23967</strain>
    </source>
</reference>
<evidence type="ECO:0000313" key="2">
    <source>
        <dbReference type="Proteomes" id="UP000029066"/>
    </source>
</evidence>
<evidence type="ECO:0000313" key="1">
    <source>
        <dbReference type="EMBL" id="KFI90833.1"/>
    </source>
</evidence>
<accession>A0A087D5N3</accession>
<name>A0A087D5N3_9BIFI</name>
<dbReference type="STRING" id="1437607.BISA_2205"/>
<dbReference type="Proteomes" id="UP000029066">
    <property type="component" value="Unassembled WGS sequence"/>
</dbReference>
<protein>
    <submittedName>
        <fullName evidence="1">Uncharacterized protein</fullName>
    </submittedName>
</protein>
<gene>
    <name evidence="1" type="ORF">BISA_2205</name>
</gene>
<proteinExistence type="predicted"/>
<dbReference type="EMBL" id="JGZN01000020">
    <property type="protein sequence ID" value="KFI90833.1"/>
    <property type="molecule type" value="Genomic_DNA"/>
</dbReference>